<evidence type="ECO:0000313" key="2">
    <source>
        <dbReference type="EMBL" id="TCD70988.1"/>
    </source>
</evidence>
<dbReference type="InterPro" id="IPR011333">
    <property type="entry name" value="SKP1/BTB/POZ_sf"/>
</dbReference>
<sequence length="352" mass="39528">MAPPRGKKRKTSAADASLDESLAANEIEVEHGKIWFEDGSTVLIAEGKGFKVYQGILSQHSEVFRDMFTLPQPPEAETCEGCPIVHMQDTAEDLLCFLTALHDSTSRYFDKDHILTFIEVSAMLRLGSKYQVERIRAEAVRRLELCFPDDLDSFCTTGSDSFIYCAPDFPYFYEPSRTTVSLTLDDCKAVINLARAHDLNNLLPAAFYSCTLIATEELVLQKHKKIIGGTSWVLSDEDAVLCIELKSWFKVALRINIAASFVSVGDDYCQFPDSCQESKSRMLERLFGKDLGGLALLDSYSLTYAPISTEFCHLCTEECKQIYSEKRQAVWEKLHEYFAAPAGSARLPRADE</sequence>
<organism evidence="2 3">
    <name type="scientific">Steccherinum ochraceum</name>
    <dbReference type="NCBI Taxonomy" id="92696"/>
    <lineage>
        <taxon>Eukaryota</taxon>
        <taxon>Fungi</taxon>
        <taxon>Dikarya</taxon>
        <taxon>Basidiomycota</taxon>
        <taxon>Agaricomycotina</taxon>
        <taxon>Agaricomycetes</taxon>
        <taxon>Polyporales</taxon>
        <taxon>Steccherinaceae</taxon>
        <taxon>Steccherinum</taxon>
    </lineage>
</organism>
<proteinExistence type="predicted"/>
<gene>
    <name evidence="2" type="ORF">EIP91_000486</name>
</gene>
<dbReference type="CDD" id="cd18186">
    <property type="entry name" value="BTB_POZ_ZBTB_KLHL-like"/>
    <property type="match status" value="1"/>
</dbReference>
<dbReference type="AlphaFoldDB" id="A0A4R0S1A2"/>
<dbReference type="STRING" id="92696.A0A4R0S1A2"/>
<comment type="caution">
    <text evidence="2">The sequence shown here is derived from an EMBL/GenBank/DDBJ whole genome shotgun (WGS) entry which is preliminary data.</text>
</comment>
<name>A0A4R0S1A2_9APHY</name>
<keyword evidence="3" id="KW-1185">Reference proteome</keyword>
<dbReference type="Proteomes" id="UP000292702">
    <property type="component" value="Unassembled WGS sequence"/>
</dbReference>
<feature type="domain" description="BTB" evidence="1">
    <location>
        <begin position="39"/>
        <end position="147"/>
    </location>
</feature>
<dbReference type="Gene3D" id="3.30.710.10">
    <property type="entry name" value="Potassium Channel Kv1.1, Chain A"/>
    <property type="match status" value="1"/>
</dbReference>
<evidence type="ECO:0000313" key="3">
    <source>
        <dbReference type="Proteomes" id="UP000292702"/>
    </source>
</evidence>
<accession>A0A4R0S1A2</accession>
<dbReference type="SMART" id="SM00225">
    <property type="entry name" value="BTB"/>
    <property type="match status" value="1"/>
</dbReference>
<dbReference type="InterPro" id="IPR000210">
    <property type="entry name" value="BTB/POZ_dom"/>
</dbReference>
<dbReference type="OrthoDB" id="3036049at2759"/>
<protein>
    <recommendedName>
        <fullName evidence="1">BTB domain-containing protein</fullName>
    </recommendedName>
</protein>
<dbReference type="EMBL" id="RWJN01000011">
    <property type="protein sequence ID" value="TCD70988.1"/>
    <property type="molecule type" value="Genomic_DNA"/>
</dbReference>
<reference evidence="2 3" key="1">
    <citation type="submission" date="2018-11" db="EMBL/GenBank/DDBJ databases">
        <title>Genome assembly of Steccherinum ochraceum LE-BIN_3174, the white-rot fungus of the Steccherinaceae family (The Residual Polyporoid clade, Polyporales, Basidiomycota).</title>
        <authorList>
            <person name="Fedorova T.V."/>
            <person name="Glazunova O.A."/>
            <person name="Landesman E.O."/>
            <person name="Moiseenko K.V."/>
            <person name="Psurtseva N.V."/>
            <person name="Savinova O.S."/>
            <person name="Shakhova N.V."/>
            <person name="Tyazhelova T.V."/>
            <person name="Vasina D.V."/>
        </authorList>
    </citation>
    <scope>NUCLEOTIDE SEQUENCE [LARGE SCALE GENOMIC DNA]</scope>
    <source>
        <strain evidence="2 3">LE-BIN_3174</strain>
    </source>
</reference>
<evidence type="ECO:0000259" key="1">
    <source>
        <dbReference type="SMART" id="SM00225"/>
    </source>
</evidence>